<evidence type="ECO:0000313" key="1">
    <source>
        <dbReference type="EMBL" id="KAJ7202548.1"/>
    </source>
</evidence>
<evidence type="ECO:0008006" key="3">
    <source>
        <dbReference type="Google" id="ProtNLM"/>
    </source>
</evidence>
<dbReference type="EMBL" id="JARJCW010000054">
    <property type="protein sequence ID" value="KAJ7202548.1"/>
    <property type="molecule type" value="Genomic_DNA"/>
</dbReference>
<gene>
    <name evidence="1" type="ORF">GGX14DRAFT_370347</name>
</gene>
<keyword evidence="2" id="KW-1185">Reference proteome</keyword>
<dbReference type="AlphaFoldDB" id="A0AAD6V527"/>
<name>A0AAD6V527_9AGAR</name>
<dbReference type="Proteomes" id="UP001219525">
    <property type="component" value="Unassembled WGS sequence"/>
</dbReference>
<comment type="caution">
    <text evidence="1">The sequence shown here is derived from an EMBL/GenBank/DDBJ whole genome shotgun (WGS) entry which is preliminary data.</text>
</comment>
<sequence>MLLTYPRSDIAPASGHLEQKSDFSGVEQPESVQGDSQSYSIVHPIHGLPVELLASIFVYCLPLDKQHLRPSGAPLLLTRICGTWRAIALRTPELWSFVSFELFHAPKERISAKISMLEYWLKHGAAHPLSIYLHYRQPLDAAVPLLSAQSPRWQDVDLFLHPMTLAKFSSLHLPRLRRLSLGCLQGGVALTSPITAFSDAPQLCDVSLVKLVPSTVALPWAQLTSFSCQCTDFRDGLSVLYLAPALKHLRLDQECPLHIDLTPVPELEPCVHTHLESLAVHTHPAAPVALRLLLPALTLPSLHTLVLPTLGPADVSAFAAFARRTPALTRLTLAVAPLPADALLPLLSPLPALARLGLHHVGEPLLCELFDALAADGAFLPRLGALDVDCFCAAVPYPQLLAALQARWGSTDASTGAMPSVHVQAPAKLSSCTMTSLAPKRTPDPKYLLPLQALKAQGLHISVSYFAEGNAL</sequence>
<evidence type="ECO:0000313" key="2">
    <source>
        <dbReference type="Proteomes" id="UP001219525"/>
    </source>
</evidence>
<dbReference type="InterPro" id="IPR032675">
    <property type="entry name" value="LRR_dom_sf"/>
</dbReference>
<proteinExistence type="predicted"/>
<dbReference type="SUPFAM" id="SSF52047">
    <property type="entry name" value="RNI-like"/>
    <property type="match status" value="1"/>
</dbReference>
<dbReference type="Gene3D" id="3.80.10.10">
    <property type="entry name" value="Ribonuclease Inhibitor"/>
    <property type="match status" value="1"/>
</dbReference>
<reference evidence="1" key="1">
    <citation type="submission" date="2023-03" db="EMBL/GenBank/DDBJ databases">
        <title>Massive genome expansion in bonnet fungi (Mycena s.s.) driven by repeated elements and novel gene families across ecological guilds.</title>
        <authorList>
            <consortium name="Lawrence Berkeley National Laboratory"/>
            <person name="Harder C.B."/>
            <person name="Miyauchi S."/>
            <person name="Viragh M."/>
            <person name="Kuo A."/>
            <person name="Thoen E."/>
            <person name="Andreopoulos B."/>
            <person name="Lu D."/>
            <person name="Skrede I."/>
            <person name="Drula E."/>
            <person name="Henrissat B."/>
            <person name="Morin E."/>
            <person name="Kohler A."/>
            <person name="Barry K."/>
            <person name="LaButti K."/>
            <person name="Morin E."/>
            <person name="Salamov A."/>
            <person name="Lipzen A."/>
            <person name="Mereny Z."/>
            <person name="Hegedus B."/>
            <person name="Baldrian P."/>
            <person name="Stursova M."/>
            <person name="Weitz H."/>
            <person name="Taylor A."/>
            <person name="Grigoriev I.V."/>
            <person name="Nagy L.G."/>
            <person name="Martin F."/>
            <person name="Kauserud H."/>
        </authorList>
    </citation>
    <scope>NUCLEOTIDE SEQUENCE</scope>
    <source>
        <strain evidence="1">9144</strain>
    </source>
</reference>
<organism evidence="1 2">
    <name type="scientific">Mycena pura</name>
    <dbReference type="NCBI Taxonomy" id="153505"/>
    <lineage>
        <taxon>Eukaryota</taxon>
        <taxon>Fungi</taxon>
        <taxon>Dikarya</taxon>
        <taxon>Basidiomycota</taxon>
        <taxon>Agaricomycotina</taxon>
        <taxon>Agaricomycetes</taxon>
        <taxon>Agaricomycetidae</taxon>
        <taxon>Agaricales</taxon>
        <taxon>Marasmiineae</taxon>
        <taxon>Mycenaceae</taxon>
        <taxon>Mycena</taxon>
    </lineage>
</organism>
<accession>A0AAD6V527</accession>
<protein>
    <recommendedName>
        <fullName evidence="3">F-box domain-containing protein</fullName>
    </recommendedName>
</protein>